<dbReference type="InterPro" id="IPR032710">
    <property type="entry name" value="NTF2-like_dom_sf"/>
</dbReference>
<feature type="signal peptide" evidence="1">
    <location>
        <begin position="1"/>
        <end position="22"/>
    </location>
</feature>
<feature type="chain" id="PRO_5045416302" evidence="1">
    <location>
        <begin position="23"/>
        <end position="154"/>
    </location>
</feature>
<dbReference type="RefSeq" id="WP_123326778.1">
    <property type="nucleotide sequence ID" value="NZ_JBHRSX010000014.1"/>
</dbReference>
<sequence>MPKPISLLFTITLFSMSFEGVAQSPETPVTALFNAMRAHDGEQLAAQFTNGALLQRAEPGGNIKSNDISQFAGFVTQTDKYLDEKLLAVTVQQSDNLAAVWTPYVFYLDGELSHCGVNSFQLVKVGPSWKIQYLIDNMHSGDCASFIKQYSADE</sequence>
<keyword evidence="1" id="KW-0732">Signal</keyword>
<dbReference type="EMBL" id="JBHRSX010000014">
    <property type="protein sequence ID" value="MFC3201557.1"/>
    <property type="molecule type" value="Genomic_DNA"/>
</dbReference>
<organism evidence="2 3">
    <name type="scientific">Alteromonas oceani</name>
    <dbReference type="NCBI Taxonomy" id="2071609"/>
    <lineage>
        <taxon>Bacteria</taxon>
        <taxon>Pseudomonadati</taxon>
        <taxon>Pseudomonadota</taxon>
        <taxon>Gammaproteobacteria</taxon>
        <taxon>Alteromonadales</taxon>
        <taxon>Alteromonadaceae</taxon>
        <taxon>Alteromonas/Salinimonas group</taxon>
        <taxon>Alteromonas</taxon>
    </lineage>
</organism>
<dbReference type="Gene3D" id="3.10.450.50">
    <property type="match status" value="1"/>
</dbReference>
<accession>A0ABV7JWF5</accession>
<comment type="caution">
    <text evidence="2">The sequence shown here is derived from an EMBL/GenBank/DDBJ whole genome shotgun (WGS) entry which is preliminary data.</text>
</comment>
<dbReference type="SUPFAM" id="SSF54427">
    <property type="entry name" value="NTF2-like"/>
    <property type="match status" value="1"/>
</dbReference>
<evidence type="ECO:0000313" key="3">
    <source>
        <dbReference type="Proteomes" id="UP001595477"/>
    </source>
</evidence>
<evidence type="ECO:0000313" key="2">
    <source>
        <dbReference type="EMBL" id="MFC3201557.1"/>
    </source>
</evidence>
<evidence type="ECO:0000256" key="1">
    <source>
        <dbReference type="SAM" id="SignalP"/>
    </source>
</evidence>
<gene>
    <name evidence="2" type="ORF">ACFOEW_06960</name>
</gene>
<name>A0ABV7JWF5_9ALTE</name>
<proteinExistence type="predicted"/>
<keyword evidence="3" id="KW-1185">Reference proteome</keyword>
<reference evidence="3" key="1">
    <citation type="journal article" date="2019" name="Int. J. Syst. Evol. Microbiol.">
        <title>The Global Catalogue of Microorganisms (GCM) 10K type strain sequencing project: providing services to taxonomists for standard genome sequencing and annotation.</title>
        <authorList>
            <consortium name="The Broad Institute Genomics Platform"/>
            <consortium name="The Broad Institute Genome Sequencing Center for Infectious Disease"/>
            <person name="Wu L."/>
            <person name="Ma J."/>
        </authorList>
    </citation>
    <scope>NUCLEOTIDE SEQUENCE [LARGE SCALE GENOMIC DNA]</scope>
    <source>
        <strain evidence="3">KCTC 52449</strain>
    </source>
</reference>
<protein>
    <submittedName>
        <fullName evidence="2">Nuclear transport factor 2 family protein</fullName>
    </submittedName>
</protein>
<dbReference type="Proteomes" id="UP001595477">
    <property type="component" value="Unassembled WGS sequence"/>
</dbReference>